<feature type="compositionally biased region" description="Polar residues" evidence="1">
    <location>
        <begin position="366"/>
        <end position="380"/>
    </location>
</feature>
<feature type="region of interest" description="Disordered" evidence="1">
    <location>
        <begin position="1"/>
        <end position="33"/>
    </location>
</feature>
<name>A0A9J6ENK1_RHIMP</name>
<proteinExistence type="predicted"/>
<accession>A0A9J6ENK1</accession>
<feature type="region of interest" description="Disordered" evidence="1">
    <location>
        <begin position="67"/>
        <end position="99"/>
    </location>
</feature>
<evidence type="ECO:0000313" key="2">
    <source>
        <dbReference type="EMBL" id="KAH8035600.1"/>
    </source>
</evidence>
<feature type="compositionally biased region" description="Polar residues" evidence="1">
    <location>
        <begin position="79"/>
        <end position="88"/>
    </location>
</feature>
<feature type="region of interest" description="Disordered" evidence="1">
    <location>
        <begin position="351"/>
        <end position="381"/>
    </location>
</feature>
<comment type="caution">
    <text evidence="2">The sequence shown here is derived from an EMBL/GenBank/DDBJ whole genome shotgun (WGS) entry which is preliminary data.</text>
</comment>
<keyword evidence="3" id="KW-1185">Reference proteome</keyword>
<sequence>MQANRTASGGGGSPVGSATTGHKQATSVDTEAPEAAAPILEQVNRVDGVHLAAGAVLAAGAAENQMLQKQPQMEPGTQREASGRTQFESVRRGHSPAGFRMNELPVQIGHQEMAIGKDPDESSHNGIIQRNPASRVTGSAPSRDGRHGKLKATREMVPAASQNDTGLRVSEDKQSSIGELESSRKRKEGKPRAAKEGTLPRKQKERVKSYVNIEISGNDASEGVHPFVPSNGHEKDNSDVPREVAASGYRMSTTYANGAKGFGKDKRGYKGALSSVVGRRTAEELRRLRSDKLMLKLRKAHNLAKLSKDPKRGAVFGSVAGEDGRGSARQVDIAFQRELAQLIEGKGRTGNRTVRVSGAGYRGRSDQNGSDLSSVENSGKQRMIEGIPSNNKEANEVLSFAEFFKKHLSPNQEPSKVHSAVNALQGRRLMIDYMTKKKGKDTLQEGFPAGGWPEKPEASAPTKYTLDPYHPYISRRGDGWDFYDPLKPTTERNDARELAEQEFYSPDLSAADLQKRLTGRLLAPPPPEPVPFFGFNGILASRTL</sequence>
<evidence type="ECO:0000256" key="1">
    <source>
        <dbReference type="SAM" id="MobiDB-lite"/>
    </source>
</evidence>
<dbReference type="AlphaFoldDB" id="A0A9J6ENK1"/>
<evidence type="ECO:0000313" key="3">
    <source>
        <dbReference type="Proteomes" id="UP000821866"/>
    </source>
</evidence>
<gene>
    <name evidence="2" type="ORF">HPB51_007835</name>
</gene>
<reference evidence="2" key="2">
    <citation type="submission" date="2021-09" db="EMBL/GenBank/DDBJ databases">
        <authorList>
            <person name="Jia N."/>
            <person name="Wang J."/>
            <person name="Shi W."/>
            <person name="Du L."/>
            <person name="Sun Y."/>
            <person name="Zhan W."/>
            <person name="Jiang J."/>
            <person name="Wang Q."/>
            <person name="Zhang B."/>
            <person name="Ji P."/>
            <person name="Sakyi L.B."/>
            <person name="Cui X."/>
            <person name="Yuan T."/>
            <person name="Jiang B."/>
            <person name="Yang W."/>
            <person name="Lam T.T.-Y."/>
            <person name="Chang Q."/>
            <person name="Ding S."/>
            <person name="Wang X."/>
            <person name="Zhu J."/>
            <person name="Ruan X."/>
            <person name="Zhao L."/>
            <person name="Wei J."/>
            <person name="Que T."/>
            <person name="Du C."/>
            <person name="Cheng J."/>
            <person name="Dai P."/>
            <person name="Han X."/>
            <person name="Huang E."/>
            <person name="Gao Y."/>
            <person name="Liu J."/>
            <person name="Shao H."/>
            <person name="Ye R."/>
            <person name="Li L."/>
            <person name="Wei W."/>
            <person name="Wang X."/>
            <person name="Wang C."/>
            <person name="Huo Q."/>
            <person name="Li W."/>
            <person name="Guo W."/>
            <person name="Chen H."/>
            <person name="Chen S."/>
            <person name="Zhou L."/>
            <person name="Zhou L."/>
            <person name="Ni X."/>
            <person name="Tian J."/>
            <person name="Zhou Y."/>
            <person name="Sheng Y."/>
            <person name="Liu T."/>
            <person name="Pan Y."/>
            <person name="Xia L."/>
            <person name="Li J."/>
            <person name="Zhao F."/>
            <person name="Cao W."/>
        </authorList>
    </citation>
    <scope>NUCLEOTIDE SEQUENCE</scope>
    <source>
        <strain evidence="2">Rmic-2018</strain>
        <tissue evidence="2">Larvae</tissue>
    </source>
</reference>
<feature type="compositionally biased region" description="Basic and acidic residues" evidence="1">
    <location>
        <begin position="190"/>
        <end position="199"/>
    </location>
</feature>
<reference evidence="2" key="1">
    <citation type="journal article" date="2020" name="Cell">
        <title>Large-Scale Comparative Analyses of Tick Genomes Elucidate Their Genetic Diversity and Vector Capacities.</title>
        <authorList>
            <consortium name="Tick Genome and Microbiome Consortium (TIGMIC)"/>
            <person name="Jia N."/>
            <person name="Wang J."/>
            <person name="Shi W."/>
            <person name="Du L."/>
            <person name="Sun Y."/>
            <person name="Zhan W."/>
            <person name="Jiang J.F."/>
            <person name="Wang Q."/>
            <person name="Zhang B."/>
            <person name="Ji P."/>
            <person name="Bell-Sakyi L."/>
            <person name="Cui X.M."/>
            <person name="Yuan T.T."/>
            <person name="Jiang B.G."/>
            <person name="Yang W.F."/>
            <person name="Lam T.T."/>
            <person name="Chang Q.C."/>
            <person name="Ding S.J."/>
            <person name="Wang X.J."/>
            <person name="Zhu J.G."/>
            <person name="Ruan X.D."/>
            <person name="Zhao L."/>
            <person name="Wei J.T."/>
            <person name="Ye R.Z."/>
            <person name="Que T.C."/>
            <person name="Du C.H."/>
            <person name="Zhou Y.H."/>
            <person name="Cheng J.X."/>
            <person name="Dai P.F."/>
            <person name="Guo W.B."/>
            <person name="Han X.H."/>
            <person name="Huang E.J."/>
            <person name="Li L.F."/>
            <person name="Wei W."/>
            <person name="Gao Y.C."/>
            <person name="Liu J.Z."/>
            <person name="Shao H.Z."/>
            <person name="Wang X."/>
            <person name="Wang C.C."/>
            <person name="Yang T.C."/>
            <person name="Huo Q.B."/>
            <person name="Li W."/>
            <person name="Chen H.Y."/>
            <person name="Chen S.E."/>
            <person name="Zhou L.G."/>
            <person name="Ni X.B."/>
            <person name="Tian J.H."/>
            <person name="Sheng Y."/>
            <person name="Liu T."/>
            <person name="Pan Y.S."/>
            <person name="Xia L.Y."/>
            <person name="Li J."/>
            <person name="Zhao F."/>
            <person name="Cao W.C."/>
        </authorList>
    </citation>
    <scope>NUCLEOTIDE SEQUENCE</scope>
    <source>
        <strain evidence="2">Rmic-2018</strain>
    </source>
</reference>
<protein>
    <submittedName>
        <fullName evidence="2">Uncharacterized protein</fullName>
    </submittedName>
</protein>
<feature type="region of interest" description="Disordered" evidence="1">
    <location>
        <begin position="116"/>
        <end position="206"/>
    </location>
</feature>
<feature type="compositionally biased region" description="Polar residues" evidence="1">
    <location>
        <begin position="124"/>
        <end position="140"/>
    </location>
</feature>
<organism evidence="2 3">
    <name type="scientific">Rhipicephalus microplus</name>
    <name type="common">Cattle tick</name>
    <name type="synonym">Boophilus microplus</name>
    <dbReference type="NCBI Taxonomy" id="6941"/>
    <lineage>
        <taxon>Eukaryota</taxon>
        <taxon>Metazoa</taxon>
        <taxon>Ecdysozoa</taxon>
        <taxon>Arthropoda</taxon>
        <taxon>Chelicerata</taxon>
        <taxon>Arachnida</taxon>
        <taxon>Acari</taxon>
        <taxon>Parasitiformes</taxon>
        <taxon>Ixodida</taxon>
        <taxon>Ixodoidea</taxon>
        <taxon>Ixodidae</taxon>
        <taxon>Rhipicephalinae</taxon>
        <taxon>Rhipicephalus</taxon>
        <taxon>Boophilus</taxon>
    </lineage>
</organism>
<dbReference type="Proteomes" id="UP000821866">
    <property type="component" value="Chromosome 11"/>
</dbReference>
<dbReference type="EMBL" id="JABSTU010000003">
    <property type="protein sequence ID" value="KAH8035600.1"/>
    <property type="molecule type" value="Genomic_DNA"/>
</dbReference>